<gene>
    <name evidence="2" type="ORF">AVEN_208253_1</name>
</gene>
<sequence length="127" mass="13777">MGGAVPPPPVIVRTSYWRGRAVRLWLCWPLGPNLSTRFYCNDSHSDFPCALAGRGAVFMVTPTSPSPTPTSPSPISTSPSPTPTSPSPISTSPSPTPGVRVPQVLSNLDKIRQWEDLCLYVRTMRTL</sequence>
<dbReference type="AlphaFoldDB" id="A0A4Y2LQS0"/>
<accession>A0A4Y2LQS0</accession>
<evidence type="ECO:0000256" key="1">
    <source>
        <dbReference type="SAM" id="MobiDB-lite"/>
    </source>
</evidence>
<dbReference type="Proteomes" id="UP000499080">
    <property type="component" value="Unassembled WGS sequence"/>
</dbReference>
<proteinExistence type="predicted"/>
<feature type="region of interest" description="Disordered" evidence="1">
    <location>
        <begin position="60"/>
        <end position="101"/>
    </location>
</feature>
<dbReference type="EMBL" id="BGPR01006189">
    <property type="protein sequence ID" value="GBN16814.1"/>
    <property type="molecule type" value="Genomic_DNA"/>
</dbReference>
<reference evidence="2 3" key="1">
    <citation type="journal article" date="2019" name="Sci. Rep.">
        <title>Orb-weaving spider Araneus ventricosus genome elucidates the spidroin gene catalogue.</title>
        <authorList>
            <person name="Kono N."/>
            <person name="Nakamura H."/>
            <person name="Ohtoshi R."/>
            <person name="Moran D.A.P."/>
            <person name="Shinohara A."/>
            <person name="Yoshida Y."/>
            <person name="Fujiwara M."/>
            <person name="Mori M."/>
            <person name="Tomita M."/>
            <person name="Arakawa K."/>
        </authorList>
    </citation>
    <scope>NUCLEOTIDE SEQUENCE [LARGE SCALE GENOMIC DNA]</scope>
</reference>
<organism evidence="2 3">
    <name type="scientific">Araneus ventricosus</name>
    <name type="common">Orbweaver spider</name>
    <name type="synonym">Epeira ventricosa</name>
    <dbReference type="NCBI Taxonomy" id="182803"/>
    <lineage>
        <taxon>Eukaryota</taxon>
        <taxon>Metazoa</taxon>
        <taxon>Ecdysozoa</taxon>
        <taxon>Arthropoda</taxon>
        <taxon>Chelicerata</taxon>
        <taxon>Arachnida</taxon>
        <taxon>Araneae</taxon>
        <taxon>Araneomorphae</taxon>
        <taxon>Entelegynae</taxon>
        <taxon>Araneoidea</taxon>
        <taxon>Araneidae</taxon>
        <taxon>Araneus</taxon>
    </lineage>
</organism>
<keyword evidence="3" id="KW-1185">Reference proteome</keyword>
<comment type="caution">
    <text evidence="2">The sequence shown here is derived from an EMBL/GenBank/DDBJ whole genome shotgun (WGS) entry which is preliminary data.</text>
</comment>
<name>A0A4Y2LQS0_ARAVE</name>
<evidence type="ECO:0000313" key="2">
    <source>
        <dbReference type="EMBL" id="GBN16814.1"/>
    </source>
</evidence>
<evidence type="ECO:0000313" key="3">
    <source>
        <dbReference type="Proteomes" id="UP000499080"/>
    </source>
</evidence>
<protein>
    <submittedName>
        <fullName evidence="2">Uncharacterized protein</fullName>
    </submittedName>
</protein>